<evidence type="ECO:0000259" key="1">
    <source>
        <dbReference type="Pfam" id="PF01965"/>
    </source>
</evidence>
<dbReference type="GO" id="GO:0006355">
    <property type="term" value="P:regulation of DNA-templated transcription"/>
    <property type="evidence" value="ECO:0007669"/>
    <property type="project" value="TreeGrafter"/>
</dbReference>
<dbReference type="EMBL" id="CXWD01000007">
    <property type="protein sequence ID" value="CTQ69280.1"/>
    <property type="molecule type" value="Genomic_DNA"/>
</dbReference>
<sequence length="222" mass="23596">MTLSFGILIFPNVQLLDVAGPNDAFAAVPGANVHLIWKNRDLVTTTSGMEIRANTTFSECPKLDVLCIPGGGGVNPLLQDDEVLEFVRRAAASTRYVTSVCTGSLVLGRAGLLNGKRATSHWNAVDFLPQLGAIPVQERVVKDGTLYTAGGITSGIDFGLEILADLLGKEEAKTVQLALEYAPAPPFSSGTPEDAAPEIIAEARRRMAHSRQERLALFGAPV</sequence>
<accession>A0A0M7A4U5</accession>
<dbReference type="SUPFAM" id="SSF52317">
    <property type="entry name" value="Class I glutamine amidotransferase-like"/>
    <property type="match status" value="1"/>
</dbReference>
<dbReference type="AlphaFoldDB" id="A0A0M7A4U5"/>
<evidence type="ECO:0000313" key="2">
    <source>
        <dbReference type="EMBL" id="CTQ69280.1"/>
    </source>
</evidence>
<dbReference type="EC" id="4.2.1.103" evidence="2"/>
<dbReference type="Pfam" id="PF01965">
    <property type="entry name" value="DJ-1_PfpI"/>
    <property type="match status" value="1"/>
</dbReference>
<organism evidence="2 3">
    <name type="scientific">Roseibium alexandrii</name>
    <dbReference type="NCBI Taxonomy" id="388408"/>
    <lineage>
        <taxon>Bacteria</taxon>
        <taxon>Pseudomonadati</taxon>
        <taxon>Pseudomonadota</taxon>
        <taxon>Alphaproteobacteria</taxon>
        <taxon>Hyphomicrobiales</taxon>
        <taxon>Stappiaceae</taxon>
        <taxon>Roseibium</taxon>
    </lineage>
</organism>
<dbReference type="STRING" id="388408.LAX5112_02055"/>
<dbReference type="CDD" id="cd03139">
    <property type="entry name" value="GATase1_PfpI_2"/>
    <property type="match status" value="1"/>
</dbReference>
<protein>
    <submittedName>
        <fullName evidence="2">Isonitrile hydratase</fullName>
        <ecNumber evidence="2">4.2.1.103</ecNumber>
    </submittedName>
</protein>
<dbReference type="PANTHER" id="PTHR43130">
    <property type="entry name" value="ARAC-FAMILY TRANSCRIPTIONAL REGULATOR"/>
    <property type="match status" value="1"/>
</dbReference>
<dbReference type="Gene3D" id="3.40.50.880">
    <property type="match status" value="1"/>
</dbReference>
<feature type="domain" description="DJ-1/PfpI" evidence="1">
    <location>
        <begin position="7"/>
        <end position="164"/>
    </location>
</feature>
<evidence type="ECO:0000313" key="3">
    <source>
        <dbReference type="Proteomes" id="UP000053235"/>
    </source>
</evidence>
<dbReference type="InterPro" id="IPR002818">
    <property type="entry name" value="DJ-1/PfpI"/>
</dbReference>
<dbReference type="InterPro" id="IPR029062">
    <property type="entry name" value="Class_I_gatase-like"/>
</dbReference>
<dbReference type="OrthoDB" id="186587at2"/>
<dbReference type="GO" id="GO:0050549">
    <property type="term" value="F:cyclohexyl-isocyanide hydratase activity"/>
    <property type="evidence" value="ECO:0007669"/>
    <property type="project" value="UniProtKB-EC"/>
</dbReference>
<dbReference type="InterPro" id="IPR052158">
    <property type="entry name" value="INH-QAR"/>
</dbReference>
<reference evidence="3" key="1">
    <citation type="submission" date="2015-07" db="EMBL/GenBank/DDBJ databases">
        <authorList>
            <person name="Rodrigo-Torres Lidia"/>
            <person name="Arahal R.David."/>
        </authorList>
    </citation>
    <scope>NUCLEOTIDE SEQUENCE [LARGE SCALE GENOMIC DNA]</scope>
    <source>
        <strain evidence="3">CECT 5112</strain>
    </source>
</reference>
<gene>
    <name evidence="2" type="primary">inhA_1</name>
    <name evidence="2" type="ORF">LAX5112_02055</name>
</gene>
<keyword evidence="2" id="KW-0456">Lyase</keyword>
<dbReference type="Proteomes" id="UP000053235">
    <property type="component" value="Unassembled WGS sequence"/>
</dbReference>
<proteinExistence type="predicted"/>
<name>A0A0M7A4U5_9HYPH</name>
<dbReference type="PANTHER" id="PTHR43130:SF2">
    <property type="entry name" value="DJ-1_PFPI DOMAIN-CONTAINING PROTEIN"/>
    <property type="match status" value="1"/>
</dbReference>
<keyword evidence="3" id="KW-1185">Reference proteome</keyword>
<dbReference type="RefSeq" id="WP_055671908.1">
    <property type="nucleotide sequence ID" value="NZ_CXWD01000007.1"/>
</dbReference>